<evidence type="ECO:0000313" key="2">
    <source>
        <dbReference type="Proteomes" id="UP000184356"/>
    </source>
</evidence>
<dbReference type="VEuPathDB" id="FungiDB:ASPSYDRAFT_35400"/>
<dbReference type="OrthoDB" id="4454461at2759"/>
<dbReference type="EMBL" id="KV878594">
    <property type="protein sequence ID" value="OJJ54725.1"/>
    <property type="molecule type" value="Genomic_DNA"/>
</dbReference>
<dbReference type="AlphaFoldDB" id="A0A1L9T5Q8"/>
<evidence type="ECO:0008006" key="3">
    <source>
        <dbReference type="Google" id="ProtNLM"/>
    </source>
</evidence>
<dbReference type="GeneID" id="63761407"/>
<protein>
    <recommendedName>
        <fullName evidence="3">F-box domain-containing protein</fullName>
    </recommendedName>
</protein>
<dbReference type="RefSeq" id="XP_040698531.1">
    <property type="nucleotide sequence ID" value="XM_040845334.1"/>
</dbReference>
<sequence>MVLIVPYLPLVSQVCLALTCKRLYRLLRPALDDEQLAWPRYLASPLTLRKEFGSQPHLPRINLLLQLEDARWLYCSDCLKLHPYSCFPRGYVGIPPTRRHCSYYGGIVDLCSCLALTYTNGQRLSEWIQTGIPGQDLHRDIRRQFRYQMLNNKRFLIHKCSVTSQPDVFLTLTIVMTLDAGEKCLLVSTRYNVYWSTPHKHLGDMVNDREAYRAPFDTEPVLLCPDIHALAWLYGIYAPTLTSRNACRNCDTTFNVILRTDDGLHSVIRSERNLGAVRDGANTPRRLRLGSREWYQSSRKPGNGMERLWYFNS</sequence>
<organism evidence="1 2">
    <name type="scientific">Aspergillus sydowii CBS 593.65</name>
    <dbReference type="NCBI Taxonomy" id="1036612"/>
    <lineage>
        <taxon>Eukaryota</taxon>
        <taxon>Fungi</taxon>
        <taxon>Dikarya</taxon>
        <taxon>Ascomycota</taxon>
        <taxon>Pezizomycotina</taxon>
        <taxon>Eurotiomycetes</taxon>
        <taxon>Eurotiomycetidae</taxon>
        <taxon>Eurotiales</taxon>
        <taxon>Aspergillaceae</taxon>
        <taxon>Aspergillus</taxon>
        <taxon>Aspergillus subgen. Nidulantes</taxon>
    </lineage>
</organism>
<proteinExistence type="predicted"/>
<keyword evidence="2" id="KW-1185">Reference proteome</keyword>
<reference evidence="2" key="1">
    <citation type="journal article" date="2017" name="Genome Biol.">
        <title>Comparative genomics reveals high biological diversity and specific adaptations in the industrially and medically important fungal genus Aspergillus.</title>
        <authorList>
            <person name="de Vries R.P."/>
            <person name="Riley R."/>
            <person name="Wiebenga A."/>
            <person name="Aguilar-Osorio G."/>
            <person name="Amillis S."/>
            <person name="Uchima C.A."/>
            <person name="Anderluh G."/>
            <person name="Asadollahi M."/>
            <person name="Askin M."/>
            <person name="Barry K."/>
            <person name="Battaglia E."/>
            <person name="Bayram O."/>
            <person name="Benocci T."/>
            <person name="Braus-Stromeyer S.A."/>
            <person name="Caldana C."/>
            <person name="Canovas D."/>
            <person name="Cerqueira G.C."/>
            <person name="Chen F."/>
            <person name="Chen W."/>
            <person name="Choi C."/>
            <person name="Clum A."/>
            <person name="Dos Santos R.A."/>
            <person name="Damasio A.R."/>
            <person name="Diallinas G."/>
            <person name="Emri T."/>
            <person name="Fekete E."/>
            <person name="Flipphi M."/>
            <person name="Freyberg S."/>
            <person name="Gallo A."/>
            <person name="Gournas C."/>
            <person name="Habgood R."/>
            <person name="Hainaut M."/>
            <person name="Harispe M.L."/>
            <person name="Henrissat B."/>
            <person name="Hilden K.S."/>
            <person name="Hope R."/>
            <person name="Hossain A."/>
            <person name="Karabika E."/>
            <person name="Karaffa L."/>
            <person name="Karanyi Z."/>
            <person name="Krasevec N."/>
            <person name="Kuo A."/>
            <person name="Kusch H."/>
            <person name="LaButti K."/>
            <person name="Lagendijk E.L."/>
            <person name="Lapidus A."/>
            <person name="Levasseur A."/>
            <person name="Lindquist E."/>
            <person name="Lipzen A."/>
            <person name="Logrieco A.F."/>
            <person name="MacCabe A."/>
            <person name="Maekelae M.R."/>
            <person name="Malavazi I."/>
            <person name="Melin P."/>
            <person name="Meyer V."/>
            <person name="Mielnichuk N."/>
            <person name="Miskei M."/>
            <person name="Molnar A.P."/>
            <person name="Mule G."/>
            <person name="Ngan C.Y."/>
            <person name="Orejas M."/>
            <person name="Orosz E."/>
            <person name="Ouedraogo J.P."/>
            <person name="Overkamp K.M."/>
            <person name="Park H.-S."/>
            <person name="Perrone G."/>
            <person name="Piumi F."/>
            <person name="Punt P.J."/>
            <person name="Ram A.F."/>
            <person name="Ramon A."/>
            <person name="Rauscher S."/>
            <person name="Record E."/>
            <person name="Riano-Pachon D.M."/>
            <person name="Robert V."/>
            <person name="Roehrig J."/>
            <person name="Ruller R."/>
            <person name="Salamov A."/>
            <person name="Salih N.S."/>
            <person name="Samson R.A."/>
            <person name="Sandor E."/>
            <person name="Sanguinetti M."/>
            <person name="Schuetze T."/>
            <person name="Sepcic K."/>
            <person name="Shelest E."/>
            <person name="Sherlock G."/>
            <person name="Sophianopoulou V."/>
            <person name="Squina F.M."/>
            <person name="Sun H."/>
            <person name="Susca A."/>
            <person name="Todd R.B."/>
            <person name="Tsang A."/>
            <person name="Unkles S.E."/>
            <person name="van de Wiele N."/>
            <person name="van Rossen-Uffink D."/>
            <person name="Oliveira J.V."/>
            <person name="Vesth T.C."/>
            <person name="Visser J."/>
            <person name="Yu J.-H."/>
            <person name="Zhou M."/>
            <person name="Andersen M.R."/>
            <person name="Archer D.B."/>
            <person name="Baker S.E."/>
            <person name="Benoit I."/>
            <person name="Brakhage A.A."/>
            <person name="Braus G.H."/>
            <person name="Fischer R."/>
            <person name="Frisvad J.C."/>
            <person name="Goldman G.H."/>
            <person name="Houbraken J."/>
            <person name="Oakley B."/>
            <person name="Pocsi I."/>
            <person name="Scazzocchio C."/>
            <person name="Seiboth B."/>
            <person name="vanKuyk P.A."/>
            <person name="Wortman J."/>
            <person name="Dyer P.S."/>
            <person name="Grigoriev I.V."/>
        </authorList>
    </citation>
    <scope>NUCLEOTIDE SEQUENCE [LARGE SCALE GENOMIC DNA]</scope>
    <source>
        <strain evidence="2">CBS 593.65</strain>
    </source>
</reference>
<gene>
    <name evidence="1" type="ORF">ASPSYDRAFT_35400</name>
</gene>
<dbReference type="Proteomes" id="UP000184356">
    <property type="component" value="Unassembled WGS sequence"/>
</dbReference>
<name>A0A1L9T5Q8_9EURO</name>
<evidence type="ECO:0000313" key="1">
    <source>
        <dbReference type="EMBL" id="OJJ54725.1"/>
    </source>
</evidence>
<accession>A0A1L9T5Q8</accession>